<dbReference type="PANTHER" id="PTHR46082">
    <property type="entry name" value="ATP/GTP-BINDING PROTEIN-RELATED"/>
    <property type="match status" value="1"/>
</dbReference>
<dbReference type="GO" id="GO:0003824">
    <property type="term" value="F:catalytic activity"/>
    <property type="evidence" value="ECO:0007669"/>
    <property type="project" value="InterPro"/>
</dbReference>
<gene>
    <name evidence="2" type="ORF">KVT40_004193</name>
</gene>
<reference evidence="2" key="1">
    <citation type="submission" date="2021-07" db="EMBL/GenBank/DDBJ databases">
        <title>Elsinoe batatas strain:CRI-CJ2 Genome sequencing and assembly.</title>
        <authorList>
            <person name="Huang L."/>
        </authorList>
    </citation>
    <scope>NUCLEOTIDE SEQUENCE</scope>
    <source>
        <strain evidence="2">CRI-CJ2</strain>
    </source>
</reference>
<organism evidence="2 3">
    <name type="scientific">Elsinoe batatas</name>
    <dbReference type="NCBI Taxonomy" id="2601811"/>
    <lineage>
        <taxon>Eukaryota</taxon>
        <taxon>Fungi</taxon>
        <taxon>Dikarya</taxon>
        <taxon>Ascomycota</taxon>
        <taxon>Pezizomycotina</taxon>
        <taxon>Dothideomycetes</taxon>
        <taxon>Dothideomycetidae</taxon>
        <taxon>Myriangiales</taxon>
        <taxon>Elsinoaceae</taxon>
        <taxon>Elsinoe</taxon>
    </lineage>
</organism>
<dbReference type="Gene3D" id="3.40.50.1580">
    <property type="entry name" value="Nucleoside phosphorylase domain"/>
    <property type="match status" value="1"/>
</dbReference>
<keyword evidence="1" id="KW-1133">Transmembrane helix</keyword>
<dbReference type="GO" id="GO:0009116">
    <property type="term" value="P:nucleoside metabolic process"/>
    <property type="evidence" value="ECO:0007669"/>
    <property type="project" value="InterPro"/>
</dbReference>
<accession>A0A8K0PDQ5</accession>
<evidence type="ECO:0000313" key="3">
    <source>
        <dbReference type="Proteomes" id="UP000809789"/>
    </source>
</evidence>
<keyword evidence="3" id="KW-1185">Reference proteome</keyword>
<proteinExistence type="predicted"/>
<dbReference type="SUPFAM" id="SSF53167">
    <property type="entry name" value="Purine and uridine phosphorylases"/>
    <property type="match status" value="1"/>
</dbReference>
<keyword evidence="1" id="KW-0812">Transmembrane</keyword>
<dbReference type="EMBL" id="JAESVG020000004">
    <property type="protein sequence ID" value="KAG8628320.1"/>
    <property type="molecule type" value="Genomic_DNA"/>
</dbReference>
<evidence type="ECO:0000256" key="1">
    <source>
        <dbReference type="SAM" id="Phobius"/>
    </source>
</evidence>
<sequence length="530" mass="58469">MAADQGKSVDTARPRDIGPVGIAAMRGMLDQEHTSTGLDRGAYVLGSIGGHNIVLAMLGASGMNDANVTVLQALHDFSSIRLGLMVGVGGGLPSKSVDIRLGDVVVGPHTSEIIVERDIGHPPKVLTDAVKRVQGKHLMGIDKICDQLDHLLSRRSGIPTRFARPPKENDKLFMPGYQHEGDRSCADCDEAQLVSRPTRLDEIPHVFCSTIGSTNAMTTKNHVREDLPRKGVICVDREITGLVRSFPCLVIRGICDYADSHKYEDWRDYAAATAAAYTREFLLDLEPASVLQLEAAKGVVNADDVDDFLLPNVPGAPPTIPVNHAKAYGRFKDECKKGMDWKDPDNKIMLLNGVDREGHAAFTSNFSWLVRRHFWAVFYIRASSESELERALLQQVAPHHQTNDWQSAKAWIGGLKQHWLFILLDTSKDKNDRGKGHQKTSPATWDYTKYIPTGSGGLVLISSDLKWSAATLKTQTINRGSNTSLNGYLEWIGVIIVLVIAFIFASTAVLLFFMLLAKHVWIPMLEYLIN</sequence>
<dbReference type="InterPro" id="IPR035994">
    <property type="entry name" value="Nucleoside_phosphorylase_sf"/>
</dbReference>
<evidence type="ECO:0000313" key="2">
    <source>
        <dbReference type="EMBL" id="KAG8628320.1"/>
    </source>
</evidence>
<comment type="caution">
    <text evidence="2">The sequence shown here is derived from an EMBL/GenBank/DDBJ whole genome shotgun (WGS) entry which is preliminary data.</text>
</comment>
<dbReference type="AlphaFoldDB" id="A0A8K0PDQ5"/>
<dbReference type="OrthoDB" id="1577640at2759"/>
<dbReference type="Proteomes" id="UP000809789">
    <property type="component" value="Unassembled WGS sequence"/>
</dbReference>
<dbReference type="PANTHER" id="PTHR46082:SF11">
    <property type="entry name" value="AAA+ ATPASE DOMAIN-CONTAINING PROTEIN-RELATED"/>
    <property type="match status" value="1"/>
</dbReference>
<keyword evidence="1" id="KW-0472">Membrane</keyword>
<protein>
    <recommendedName>
        <fullName evidence="4">Nucleoside phosphorylase domain-containing protein</fullName>
    </recommendedName>
</protein>
<name>A0A8K0PDQ5_9PEZI</name>
<feature type="transmembrane region" description="Helical" evidence="1">
    <location>
        <begin position="491"/>
        <end position="517"/>
    </location>
</feature>
<dbReference type="InterPro" id="IPR053137">
    <property type="entry name" value="NLR-like"/>
</dbReference>
<evidence type="ECO:0008006" key="4">
    <source>
        <dbReference type="Google" id="ProtNLM"/>
    </source>
</evidence>